<proteinExistence type="predicted"/>
<keyword evidence="1" id="KW-0472">Membrane</keyword>
<feature type="transmembrane region" description="Helical" evidence="1">
    <location>
        <begin position="180"/>
        <end position="198"/>
    </location>
</feature>
<dbReference type="SUPFAM" id="SSF48452">
    <property type="entry name" value="TPR-like"/>
    <property type="match status" value="1"/>
</dbReference>
<evidence type="ECO:0000313" key="3">
    <source>
        <dbReference type="Proteomes" id="UP001521150"/>
    </source>
</evidence>
<dbReference type="Proteomes" id="UP001521150">
    <property type="component" value="Unassembled WGS sequence"/>
</dbReference>
<protein>
    <recommendedName>
        <fullName evidence="4">Tetratricopeptide repeat protein</fullName>
    </recommendedName>
</protein>
<name>A0ABS8ZJX4_9PSEU</name>
<reference evidence="2 3" key="1">
    <citation type="submission" date="2021-12" db="EMBL/GenBank/DDBJ databases">
        <title>Genome sequence of Kibdelosporangium philippinense ATCC 49844.</title>
        <authorList>
            <person name="Fedorov E.A."/>
            <person name="Omeragic M."/>
            <person name="Shalygina K.F."/>
            <person name="Maclea K.S."/>
        </authorList>
    </citation>
    <scope>NUCLEOTIDE SEQUENCE [LARGE SCALE GENOMIC DNA]</scope>
    <source>
        <strain evidence="2 3">ATCC 49844</strain>
    </source>
</reference>
<dbReference type="EMBL" id="JAJVCN010000003">
    <property type="protein sequence ID" value="MCE7008076.1"/>
    <property type="molecule type" value="Genomic_DNA"/>
</dbReference>
<dbReference type="RefSeq" id="WP_233729614.1">
    <property type="nucleotide sequence ID" value="NZ_JAJVCN010000003.1"/>
</dbReference>
<organism evidence="2 3">
    <name type="scientific">Kibdelosporangium philippinense</name>
    <dbReference type="NCBI Taxonomy" id="211113"/>
    <lineage>
        <taxon>Bacteria</taxon>
        <taxon>Bacillati</taxon>
        <taxon>Actinomycetota</taxon>
        <taxon>Actinomycetes</taxon>
        <taxon>Pseudonocardiales</taxon>
        <taxon>Pseudonocardiaceae</taxon>
        <taxon>Kibdelosporangium</taxon>
    </lineage>
</organism>
<keyword evidence="1" id="KW-1133">Transmembrane helix</keyword>
<comment type="caution">
    <text evidence="2">The sequence shown here is derived from an EMBL/GenBank/DDBJ whole genome shotgun (WGS) entry which is preliminary data.</text>
</comment>
<keyword evidence="3" id="KW-1185">Reference proteome</keyword>
<gene>
    <name evidence="2" type="ORF">LWC34_35425</name>
</gene>
<feature type="transmembrane region" description="Helical" evidence="1">
    <location>
        <begin position="204"/>
        <end position="223"/>
    </location>
</feature>
<evidence type="ECO:0000256" key="1">
    <source>
        <dbReference type="SAM" id="Phobius"/>
    </source>
</evidence>
<keyword evidence="1" id="KW-0812">Transmembrane</keyword>
<evidence type="ECO:0008006" key="4">
    <source>
        <dbReference type="Google" id="ProtNLM"/>
    </source>
</evidence>
<accession>A0ABS8ZJX4</accession>
<evidence type="ECO:0000313" key="2">
    <source>
        <dbReference type="EMBL" id="MCE7008076.1"/>
    </source>
</evidence>
<dbReference type="InterPro" id="IPR011990">
    <property type="entry name" value="TPR-like_helical_dom_sf"/>
</dbReference>
<dbReference type="Gene3D" id="1.25.40.10">
    <property type="entry name" value="Tetratricopeptide repeat domain"/>
    <property type="match status" value="1"/>
</dbReference>
<sequence length="247" mass="26292">MWIDPLVKWRTADPSPGFVELLAGQPETALSLFTEAGDLVGQGDALVALGRQDEAVERFEQATPEGDLKVECGLSQALVLQGEASAAVLRLEKLLVAYPGNAVVLHHLTGALLETADQARNLTRDEEHVITSQTQFEVCAGVARRAAETAVDDNHRAGVEALTAELTTGSRWTWSSQPAVLGYSLLGGLVGLGLVGIGGSMGNIVLVVLGAILGAIVIYLAVMSFRRQAWQIRAVRAAPLVWRHGLR</sequence>